<accession>I0Z2H7</accession>
<dbReference type="KEGG" id="csl:COCSUDRAFT_53095"/>
<dbReference type="GO" id="GO:0005737">
    <property type="term" value="C:cytoplasm"/>
    <property type="evidence" value="ECO:0007669"/>
    <property type="project" value="UniProtKB-ARBA"/>
</dbReference>
<dbReference type="AlphaFoldDB" id="I0Z2H7"/>
<dbReference type="PANTHER" id="PTHR19308:SF14">
    <property type="entry name" value="START DOMAIN-CONTAINING PROTEIN"/>
    <property type="match status" value="1"/>
</dbReference>
<gene>
    <name evidence="2" type="ORF">COCSUDRAFT_53095</name>
</gene>
<dbReference type="PROSITE" id="PS50848">
    <property type="entry name" value="START"/>
    <property type="match status" value="1"/>
</dbReference>
<dbReference type="CDD" id="cd00177">
    <property type="entry name" value="START"/>
    <property type="match status" value="1"/>
</dbReference>
<keyword evidence="3" id="KW-1185">Reference proteome</keyword>
<feature type="domain" description="START" evidence="1">
    <location>
        <begin position="38"/>
        <end position="208"/>
    </location>
</feature>
<dbReference type="Proteomes" id="UP000007264">
    <property type="component" value="Unassembled WGS sequence"/>
</dbReference>
<dbReference type="Gene3D" id="3.30.530.20">
    <property type="match status" value="1"/>
</dbReference>
<evidence type="ECO:0000313" key="2">
    <source>
        <dbReference type="EMBL" id="EIE24846.1"/>
    </source>
</evidence>
<sequence>MSPSDLQLYSPYAEGMRYLLAQSPDTRDLVPEENEGYWEPIGKKKDVKMYKEIAKAPEKLNKTRGIGIIAAPPELVAAVVADEYEAWDDCIKDLKTLTSERDPATGALVEICWTRYCLQVPMLKDRDFLYREVTQKLPNGVIIIYGQSLSQEEEQQVEGVPCMKGVIRGEMGASGWVIAPLDGGAASSVTYVALTDLKGKFPPALVNQFTQDVPLTVHDVRKVVLKKLAAQHK</sequence>
<dbReference type="RefSeq" id="XP_005649390.1">
    <property type="nucleotide sequence ID" value="XM_005649333.1"/>
</dbReference>
<reference evidence="2 3" key="1">
    <citation type="journal article" date="2012" name="Genome Biol.">
        <title>The genome of the polar eukaryotic microalga coccomyxa subellipsoidea reveals traits of cold adaptation.</title>
        <authorList>
            <person name="Blanc G."/>
            <person name="Agarkova I."/>
            <person name="Grimwood J."/>
            <person name="Kuo A."/>
            <person name="Brueggeman A."/>
            <person name="Dunigan D."/>
            <person name="Gurnon J."/>
            <person name="Ladunga I."/>
            <person name="Lindquist E."/>
            <person name="Lucas S."/>
            <person name="Pangilinan J."/>
            <person name="Proschold T."/>
            <person name="Salamov A."/>
            <person name="Schmutz J."/>
            <person name="Weeks D."/>
            <person name="Yamada T."/>
            <person name="Claverie J.M."/>
            <person name="Grigoriev I."/>
            <person name="Van Etten J."/>
            <person name="Lomsadze A."/>
            <person name="Borodovsky M."/>
        </authorList>
    </citation>
    <scope>NUCLEOTIDE SEQUENCE [LARGE SCALE GENOMIC DNA]</scope>
    <source>
        <strain evidence="2 3">C-169</strain>
    </source>
</reference>
<evidence type="ECO:0000259" key="1">
    <source>
        <dbReference type="PROSITE" id="PS50848"/>
    </source>
</evidence>
<dbReference type="EMBL" id="AGSI01000005">
    <property type="protein sequence ID" value="EIE24846.1"/>
    <property type="molecule type" value="Genomic_DNA"/>
</dbReference>
<dbReference type="Pfam" id="PF01852">
    <property type="entry name" value="START"/>
    <property type="match status" value="1"/>
</dbReference>
<proteinExistence type="predicted"/>
<dbReference type="InterPro" id="IPR023393">
    <property type="entry name" value="START-like_dom_sf"/>
</dbReference>
<dbReference type="GeneID" id="17042847"/>
<evidence type="ECO:0000313" key="3">
    <source>
        <dbReference type="Proteomes" id="UP000007264"/>
    </source>
</evidence>
<name>I0Z2H7_COCSC</name>
<comment type="caution">
    <text evidence="2">The sequence shown here is derived from an EMBL/GenBank/DDBJ whole genome shotgun (WGS) entry which is preliminary data.</text>
</comment>
<protein>
    <submittedName>
        <fullName evidence="2">Bet v1-like protein</fullName>
    </submittedName>
</protein>
<dbReference type="GO" id="GO:0008289">
    <property type="term" value="F:lipid binding"/>
    <property type="evidence" value="ECO:0007669"/>
    <property type="project" value="InterPro"/>
</dbReference>
<dbReference type="InterPro" id="IPR051213">
    <property type="entry name" value="START_lipid_transfer"/>
</dbReference>
<dbReference type="SUPFAM" id="SSF55961">
    <property type="entry name" value="Bet v1-like"/>
    <property type="match status" value="1"/>
</dbReference>
<dbReference type="PANTHER" id="PTHR19308">
    <property type="entry name" value="PHOSPHATIDYLCHOLINE TRANSFER PROTEIN"/>
    <property type="match status" value="1"/>
</dbReference>
<dbReference type="eggNOG" id="ENOG502R39I">
    <property type="taxonomic scope" value="Eukaryota"/>
</dbReference>
<dbReference type="InterPro" id="IPR002913">
    <property type="entry name" value="START_lipid-bd_dom"/>
</dbReference>
<organism evidence="2 3">
    <name type="scientific">Coccomyxa subellipsoidea (strain C-169)</name>
    <name type="common">Green microalga</name>
    <dbReference type="NCBI Taxonomy" id="574566"/>
    <lineage>
        <taxon>Eukaryota</taxon>
        <taxon>Viridiplantae</taxon>
        <taxon>Chlorophyta</taxon>
        <taxon>core chlorophytes</taxon>
        <taxon>Trebouxiophyceae</taxon>
        <taxon>Trebouxiophyceae incertae sedis</taxon>
        <taxon>Coccomyxaceae</taxon>
        <taxon>Coccomyxa</taxon>
        <taxon>Coccomyxa subellipsoidea</taxon>
    </lineage>
</organism>
<dbReference type="OrthoDB" id="5403181at2759"/>